<dbReference type="InterPro" id="IPR000504">
    <property type="entry name" value="RRM_dom"/>
</dbReference>
<dbReference type="InterPro" id="IPR012677">
    <property type="entry name" value="Nucleotide-bd_a/b_plait_sf"/>
</dbReference>
<feature type="compositionally biased region" description="Low complexity" evidence="10">
    <location>
        <begin position="369"/>
        <end position="390"/>
    </location>
</feature>
<comment type="subcellular location">
    <subcellularLocation>
        <location evidence="1">Nucleus</location>
    </subcellularLocation>
</comment>
<proteinExistence type="inferred from homology"/>
<evidence type="ECO:0000313" key="13">
    <source>
        <dbReference type="Proteomes" id="UP000076874"/>
    </source>
</evidence>
<evidence type="ECO:0000256" key="7">
    <source>
        <dbReference type="ARBA" id="ARBA00023242"/>
    </source>
</evidence>
<dbReference type="PANTHER" id="PTHR23003:SF58">
    <property type="entry name" value="RNA-BINDING PROTEIN 19-LIKE PROTEIN-RELATED"/>
    <property type="match status" value="1"/>
</dbReference>
<dbReference type="FunFam" id="3.30.70.330:FF:000247">
    <property type="entry name" value="Multiple RNA-binding domain-containing protein 1"/>
    <property type="match status" value="1"/>
</dbReference>
<dbReference type="InterPro" id="IPR050374">
    <property type="entry name" value="RRT5_SRSF_SR"/>
</dbReference>
<keyword evidence="13" id="KW-1185">Reference proteome</keyword>
<dbReference type="Pfam" id="PF00076">
    <property type="entry name" value="RRM_1"/>
    <property type="match status" value="4"/>
</dbReference>
<keyword evidence="4" id="KW-0698">rRNA processing</keyword>
<feature type="domain" description="RRM" evidence="11">
    <location>
        <begin position="785"/>
        <end position="862"/>
    </location>
</feature>
<dbReference type="OrthoDB" id="439639at2759"/>
<evidence type="ECO:0000256" key="1">
    <source>
        <dbReference type="ARBA" id="ARBA00004123"/>
    </source>
</evidence>
<dbReference type="GO" id="GO:0005737">
    <property type="term" value="C:cytoplasm"/>
    <property type="evidence" value="ECO:0007669"/>
    <property type="project" value="TreeGrafter"/>
</dbReference>
<dbReference type="SUPFAM" id="SSF54928">
    <property type="entry name" value="RNA-binding domain, RBD"/>
    <property type="match status" value="4"/>
</dbReference>
<dbReference type="Proteomes" id="UP000076874">
    <property type="component" value="Unassembled WGS sequence"/>
</dbReference>
<sequence>MASTATTSDVPATEDSSRLFVKNLPPNITEDQLRKHFSGGGRHITDIKLIARRRIAFVGYRTPDEAAGAVRYFHRSYIRMSKLAVELAKSIGDPSLPAASKMQRLHEVHQPAVSVSMSAASVPPQPPSQQQKDASEPSAKKRKRDGEELDAAKNPKLREFLDVMQTQNRGLSSTADIFAGMGADGPGADGEDEEEDAAAAAAALAAAARNEAESDDEYEVLPAHRTKKAKPSPEEDGAKEEEKALRPAGGVDAVVDDVPERRKPGKVAVISATAIEEAADPSLSAAPAPARPLLSAAPARTADVAATDDDWLRSRTNRLLDLMDPSELPPPPNGVQASVPRPAETTTATATHNDEKDEIMNDVDETNDANDTNENTTDPPASGSKAASASAATADGAAAAAAAAASSPTPLSPEEQILKTSRLFVRNLPYDATEANIRDYFSAFGVVEEVQLPVTNTGANKGYAMVLFADPAVALAAFHNADGKTFQGRILHVLPAKAKRAAAELDEFALAKLPLKQQKLLRKKAEAATSSFAWNALFMSQDAVNAAVADRLGVSKSALLDPTSADEAVRQAVRQTSMIEETKDYFEANGVDLEAFKPHTKRGDTCILVKNFAYGTAPEELRKMFEEYGPVVRVLMPPSGTLAIVQFAQPVHGRLAYSKMAYRRVNDTVLLLEKCPDNVLSSGGGDSVAAAPAASRARDKQTAGGKTKLAASDLLAGDNAGDDAEADADGAAADTAATTSSLFVRNLNFTTTTEQLAAAFAALDGFVAARRAADADAKRAANRGSKLIIKNVPFEASRQDLRTLLGTYGQLRAVRMPKKFGNATRGYAFAEFTTAREAAAAMAALRNTHLLGRRLVLDFASAEAVDAEEAIAQMQKKTGAQMHSVALQQLTTGRRQRTKVHISEADEADDGA</sequence>
<reference evidence="12 13" key="1">
    <citation type="journal article" date="2016" name="Genome Biol. Evol.">
        <title>Divergent and convergent evolution of fungal pathogenicity.</title>
        <authorList>
            <person name="Shang Y."/>
            <person name="Xiao G."/>
            <person name="Zheng P."/>
            <person name="Cen K."/>
            <person name="Zhan S."/>
            <person name="Wang C."/>
        </authorList>
    </citation>
    <scope>NUCLEOTIDE SEQUENCE [LARGE SCALE GENOMIC DNA]</scope>
    <source>
        <strain evidence="12 13">RCEF 264</strain>
    </source>
</reference>
<dbReference type="SMART" id="SM00360">
    <property type="entry name" value="RRM"/>
    <property type="match status" value="4"/>
</dbReference>
<feature type="region of interest" description="Disordered" evidence="10">
    <location>
        <begin position="682"/>
        <end position="705"/>
    </location>
</feature>
<gene>
    <name evidence="12" type="ORF">SPI_08517</name>
</gene>
<feature type="region of interest" description="Disordered" evidence="10">
    <location>
        <begin position="322"/>
        <end position="390"/>
    </location>
</feature>
<dbReference type="GO" id="GO:0006364">
    <property type="term" value="P:rRNA processing"/>
    <property type="evidence" value="ECO:0007669"/>
    <property type="project" value="UniProtKB-KW"/>
</dbReference>
<dbReference type="GO" id="GO:0005634">
    <property type="term" value="C:nucleus"/>
    <property type="evidence" value="ECO:0007669"/>
    <property type="project" value="UniProtKB-SubCell"/>
</dbReference>
<feature type="compositionally biased region" description="Basic and acidic residues" evidence="10">
    <location>
        <begin position="133"/>
        <end position="159"/>
    </location>
</feature>
<feature type="domain" description="RRM" evidence="11">
    <location>
        <begin position="17"/>
        <end position="90"/>
    </location>
</feature>
<evidence type="ECO:0000313" key="12">
    <source>
        <dbReference type="EMBL" id="OAA55013.1"/>
    </source>
</evidence>
<dbReference type="GO" id="GO:1990904">
    <property type="term" value="C:ribonucleoprotein complex"/>
    <property type="evidence" value="ECO:0007669"/>
    <property type="project" value="UniProtKB-KW"/>
</dbReference>
<evidence type="ECO:0000256" key="9">
    <source>
        <dbReference type="PROSITE-ProRule" id="PRU00176"/>
    </source>
</evidence>
<dbReference type="PANTHER" id="PTHR23003">
    <property type="entry name" value="RNA RECOGNITION MOTIF RRM DOMAIN CONTAINING PROTEIN"/>
    <property type="match status" value="1"/>
</dbReference>
<dbReference type="AlphaFoldDB" id="A0A167N1D0"/>
<dbReference type="STRING" id="1081102.A0A167N1D0"/>
<evidence type="ECO:0000259" key="11">
    <source>
        <dbReference type="PROSITE" id="PS50102"/>
    </source>
</evidence>
<evidence type="ECO:0000256" key="3">
    <source>
        <dbReference type="ARBA" id="ARBA00013428"/>
    </source>
</evidence>
<evidence type="ECO:0000256" key="2">
    <source>
        <dbReference type="ARBA" id="ARBA00008033"/>
    </source>
</evidence>
<feature type="domain" description="RRM" evidence="11">
    <location>
        <begin position="421"/>
        <end position="498"/>
    </location>
</feature>
<feature type="compositionally biased region" description="Low complexity" evidence="10">
    <location>
        <begin position="110"/>
        <end position="122"/>
    </location>
</feature>
<dbReference type="InterPro" id="IPR035979">
    <property type="entry name" value="RBD_domain_sf"/>
</dbReference>
<accession>A0A167N1D0</accession>
<dbReference type="PROSITE" id="PS50102">
    <property type="entry name" value="RRM"/>
    <property type="match status" value="4"/>
</dbReference>
<dbReference type="CDD" id="cd12320">
    <property type="entry name" value="RRM6_RBM19_RRM5_MRD1"/>
    <property type="match status" value="1"/>
</dbReference>
<dbReference type="EMBL" id="AZHD01000021">
    <property type="protein sequence ID" value="OAA55013.1"/>
    <property type="molecule type" value="Genomic_DNA"/>
</dbReference>
<keyword evidence="5" id="KW-0677">Repeat</keyword>
<evidence type="ECO:0000256" key="6">
    <source>
        <dbReference type="ARBA" id="ARBA00022884"/>
    </source>
</evidence>
<keyword evidence="8" id="KW-0687">Ribonucleoprotein</keyword>
<evidence type="ECO:0000256" key="4">
    <source>
        <dbReference type="ARBA" id="ARBA00022552"/>
    </source>
</evidence>
<keyword evidence="7" id="KW-0539">Nucleus</keyword>
<evidence type="ECO:0000256" key="5">
    <source>
        <dbReference type="ARBA" id="ARBA00022737"/>
    </source>
</evidence>
<feature type="region of interest" description="Disordered" evidence="10">
    <location>
        <begin position="893"/>
        <end position="912"/>
    </location>
</feature>
<comment type="similarity">
    <text evidence="2">Belongs to the RRM MRD1 family.</text>
</comment>
<feature type="domain" description="RRM" evidence="11">
    <location>
        <begin position="605"/>
        <end position="677"/>
    </location>
</feature>
<dbReference type="GO" id="GO:0003729">
    <property type="term" value="F:mRNA binding"/>
    <property type="evidence" value="ECO:0007669"/>
    <property type="project" value="TreeGrafter"/>
</dbReference>
<protein>
    <recommendedName>
        <fullName evidence="3">Multiple RNA-binding domain-containing protein 1</fullName>
    </recommendedName>
</protein>
<dbReference type="Gene3D" id="3.30.70.330">
    <property type="match status" value="4"/>
</dbReference>
<evidence type="ECO:0000256" key="10">
    <source>
        <dbReference type="SAM" id="MobiDB-lite"/>
    </source>
</evidence>
<feature type="compositionally biased region" description="Low complexity" evidence="10">
    <location>
        <begin position="198"/>
        <end position="209"/>
    </location>
</feature>
<name>A0A167N1D0_9HYPO</name>
<keyword evidence="6 9" id="KW-0694">RNA-binding</keyword>
<feature type="region of interest" description="Disordered" evidence="10">
    <location>
        <begin position="177"/>
        <end position="259"/>
    </location>
</feature>
<comment type="caution">
    <text evidence="12">The sequence shown here is derived from an EMBL/GenBank/DDBJ whole genome shotgun (WGS) entry which is preliminary data.</text>
</comment>
<feature type="region of interest" description="Disordered" evidence="10">
    <location>
        <begin position="101"/>
        <end position="159"/>
    </location>
</feature>
<evidence type="ECO:0000256" key="8">
    <source>
        <dbReference type="ARBA" id="ARBA00023274"/>
    </source>
</evidence>
<organism evidence="12 13">
    <name type="scientific">Niveomyces insectorum RCEF 264</name>
    <dbReference type="NCBI Taxonomy" id="1081102"/>
    <lineage>
        <taxon>Eukaryota</taxon>
        <taxon>Fungi</taxon>
        <taxon>Dikarya</taxon>
        <taxon>Ascomycota</taxon>
        <taxon>Pezizomycotina</taxon>
        <taxon>Sordariomycetes</taxon>
        <taxon>Hypocreomycetidae</taxon>
        <taxon>Hypocreales</taxon>
        <taxon>Cordycipitaceae</taxon>
        <taxon>Niveomyces</taxon>
    </lineage>
</organism>